<sequence length="84" mass="9877">RAVTDWFSRYPEFQILDRPTKWCDCNPIEILWNGRFQRGSRDEGERSMEEHPTSASYSVCMNLVNSLSTQVQEVIEAQGTWTKY</sequence>
<evidence type="ECO:0000313" key="2">
    <source>
        <dbReference type="Proteomes" id="UP000747542"/>
    </source>
</evidence>
<dbReference type="Gene3D" id="3.30.420.10">
    <property type="entry name" value="Ribonuclease H-like superfamily/Ribonuclease H"/>
    <property type="match status" value="1"/>
</dbReference>
<keyword evidence="2" id="KW-1185">Reference proteome</keyword>
<name>A0A8J5K7N1_HOMAM</name>
<gene>
    <name evidence="1" type="primary">tc1a-L13</name>
    <name evidence="1" type="ORF">Hamer_G018869</name>
</gene>
<reference evidence="1" key="1">
    <citation type="journal article" date="2021" name="Sci. Adv.">
        <title>The American lobster genome reveals insights on longevity, neural, and immune adaptations.</title>
        <authorList>
            <person name="Polinski J.M."/>
            <person name="Zimin A.V."/>
            <person name="Clark K.F."/>
            <person name="Kohn A.B."/>
            <person name="Sadowski N."/>
            <person name="Timp W."/>
            <person name="Ptitsyn A."/>
            <person name="Khanna P."/>
            <person name="Romanova D.Y."/>
            <person name="Williams P."/>
            <person name="Greenwood S.J."/>
            <person name="Moroz L.L."/>
            <person name="Walt D.R."/>
            <person name="Bodnar A.G."/>
        </authorList>
    </citation>
    <scope>NUCLEOTIDE SEQUENCE</scope>
    <source>
        <strain evidence="1">GMGI-L3</strain>
    </source>
</reference>
<dbReference type="Proteomes" id="UP000747542">
    <property type="component" value="Unassembled WGS sequence"/>
</dbReference>
<dbReference type="InterPro" id="IPR036397">
    <property type="entry name" value="RNaseH_sf"/>
</dbReference>
<protein>
    <submittedName>
        <fullName evidence="1">Transposable element Tc1 transposase-like 13</fullName>
    </submittedName>
</protein>
<organism evidence="1 2">
    <name type="scientific">Homarus americanus</name>
    <name type="common">American lobster</name>
    <dbReference type="NCBI Taxonomy" id="6706"/>
    <lineage>
        <taxon>Eukaryota</taxon>
        <taxon>Metazoa</taxon>
        <taxon>Ecdysozoa</taxon>
        <taxon>Arthropoda</taxon>
        <taxon>Crustacea</taxon>
        <taxon>Multicrustacea</taxon>
        <taxon>Malacostraca</taxon>
        <taxon>Eumalacostraca</taxon>
        <taxon>Eucarida</taxon>
        <taxon>Decapoda</taxon>
        <taxon>Pleocyemata</taxon>
        <taxon>Astacidea</taxon>
        <taxon>Nephropoidea</taxon>
        <taxon>Nephropidae</taxon>
        <taxon>Homarus</taxon>
    </lineage>
</organism>
<feature type="non-terminal residue" evidence="1">
    <location>
        <position position="1"/>
    </location>
</feature>
<dbReference type="AlphaFoldDB" id="A0A8J5K7N1"/>
<dbReference type="EMBL" id="JAHLQT010018499">
    <property type="protein sequence ID" value="KAG7169091.1"/>
    <property type="molecule type" value="Genomic_DNA"/>
</dbReference>
<evidence type="ECO:0000313" key="1">
    <source>
        <dbReference type="EMBL" id="KAG7169091.1"/>
    </source>
</evidence>
<accession>A0A8J5K7N1</accession>
<proteinExistence type="predicted"/>
<comment type="caution">
    <text evidence="1">The sequence shown here is derived from an EMBL/GenBank/DDBJ whole genome shotgun (WGS) entry which is preliminary data.</text>
</comment>
<feature type="non-terminal residue" evidence="1">
    <location>
        <position position="84"/>
    </location>
</feature>
<dbReference type="GO" id="GO:0003676">
    <property type="term" value="F:nucleic acid binding"/>
    <property type="evidence" value="ECO:0007669"/>
    <property type="project" value="InterPro"/>
</dbReference>